<dbReference type="Gene3D" id="1.25.40.10">
    <property type="entry name" value="Tetratricopeptide repeat domain"/>
    <property type="match status" value="2"/>
</dbReference>
<dbReference type="InterPro" id="IPR001054">
    <property type="entry name" value="A/G_cyclase"/>
</dbReference>
<dbReference type="PROSITE" id="PS50125">
    <property type="entry name" value="GUANYLATE_CYCLASE_2"/>
    <property type="match status" value="1"/>
</dbReference>
<feature type="domain" description="Guanylate cyclase" evidence="1">
    <location>
        <begin position="21"/>
        <end position="136"/>
    </location>
</feature>
<dbReference type="Gene3D" id="3.30.70.1230">
    <property type="entry name" value="Nucleotide cyclase"/>
    <property type="match status" value="1"/>
</dbReference>
<dbReference type="PANTHER" id="PTHR43081">
    <property type="entry name" value="ADENYLATE CYCLASE, TERMINAL-DIFFERENTIATION SPECIFIC-RELATED"/>
    <property type="match status" value="1"/>
</dbReference>
<dbReference type="SUPFAM" id="SSF55073">
    <property type="entry name" value="Nucleotide cyclase"/>
    <property type="match status" value="1"/>
</dbReference>
<protein>
    <submittedName>
        <fullName evidence="2">TolB amino-terminal domain-containing protein</fullName>
    </submittedName>
</protein>
<dbReference type="Gene3D" id="3.40.50.10070">
    <property type="entry name" value="TolB, N-terminal domain"/>
    <property type="match status" value="1"/>
</dbReference>
<dbReference type="SUPFAM" id="SSF48452">
    <property type="entry name" value="TPR-like"/>
    <property type="match status" value="1"/>
</dbReference>
<dbReference type="RefSeq" id="WP_146688150.1">
    <property type="nucleotide sequence ID" value="NZ_LT629750.1"/>
</dbReference>
<dbReference type="Pfam" id="PF00211">
    <property type="entry name" value="Guanylate_cyc"/>
    <property type="match status" value="1"/>
</dbReference>
<dbReference type="InterPro" id="IPR029787">
    <property type="entry name" value="Nucleotide_cyclase"/>
</dbReference>
<dbReference type="GO" id="GO:0004016">
    <property type="term" value="F:adenylate cyclase activity"/>
    <property type="evidence" value="ECO:0007669"/>
    <property type="project" value="UniProtKB-ARBA"/>
</dbReference>
<dbReference type="InterPro" id="IPR011990">
    <property type="entry name" value="TPR-like_helical_dom_sf"/>
</dbReference>
<sequence>MIFSDTKTFVTGDRVERRLAAILVADVAGYSRLMHTSEEATHARVTALLTNTVLPAISGHGGRVIKSTGDGFLAEFPSAVDAVRAAMQFQGGVYKLAIPDAPDERILFRVGIHIGDIIVGTQDIFGDGVNIAARLEGIAEPGGICLSSSVFDQVHGKIGIEFADLGARDLKNIARPIRAYAVVPDGSSATTPNGGVMPAPLSAPRFSIVVLPFVNIGDDPEQEYFVDGVIESLTTDLSRIYGSFVIARNTAFAFKGKSPDVRQIGRELNVRYVLEGSVQRNGNRLRINVQLIDAETGNHLWAERFDKPLADFFDMQDEIVSRLANALDAQLIEAEARRAGRSPHPDAMDLYFQGRAYWNKGMTPEYLTQAMDFFERALALDAGHVDAMVGWATVVASIAGSFASDDRAAQLAAAETTLTKVLSMAPRHAWAHLTLGAVQMFTNRAAQGIGECERALTLDHNLADAHACIGMGKYFAGRAEETEAHILEALRLSPRDVHAYRWMQFVGIAKAQLGADIEAVSWLRRSIEANRNFPLAHFHLAEALALLGQLDEARAAAKAGLALQPDFTLRRYRMNALSDNPAYLAGRARSAEGMRLAGVPEG</sequence>
<dbReference type="GO" id="GO:0035556">
    <property type="term" value="P:intracellular signal transduction"/>
    <property type="evidence" value="ECO:0007669"/>
    <property type="project" value="InterPro"/>
</dbReference>
<proteinExistence type="predicted"/>
<dbReference type="InterPro" id="IPR050697">
    <property type="entry name" value="Adenylyl/Guanylyl_Cyclase_3/4"/>
</dbReference>
<dbReference type="Proteomes" id="UP000243904">
    <property type="component" value="Chromosome I"/>
</dbReference>
<dbReference type="InterPro" id="IPR019734">
    <property type="entry name" value="TPR_rpt"/>
</dbReference>
<name>A0A1H1VMM5_9BRAD</name>
<keyword evidence="3" id="KW-1185">Reference proteome</keyword>
<dbReference type="PANTHER" id="PTHR43081:SF19">
    <property type="entry name" value="PH-SENSITIVE ADENYLATE CYCLASE RV1264"/>
    <property type="match status" value="1"/>
</dbReference>
<dbReference type="SMART" id="SM00044">
    <property type="entry name" value="CYCc"/>
    <property type="match status" value="1"/>
</dbReference>
<dbReference type="SMART" id="SM00028">
    <property type="entry name" value="TPR"/>
    <property type="match status" value="5"/>
</dbReference>
<evidence type="ECO:0000313" key="3">
    <source>
        <dbReference type="Proteomes" id="UP000243904"/>
    </source>
</evidence>
<dbReference type="EMBL" id="LT629750">
    <property type="protein sequence ID" value="SDS86184.1"/>
    <property type="molecule type" value="Genomic_DNA"/>
</dbReference>
<evidence type="ECO:0000313" key="2">
    <source>
        <dbReference type="EMBL" id="SDS86184.1"/>
    </source>
</evidence>
<organism evidence="2 3">
    <name type="scientific">Bradyrhizobium canariense</name>
    <dbReference type="NCBI Taxonomy" id="255045"/>
    <lineage>
        <taxon>Bacteria</taxon>
        <taxon>Pseudomonadati</taxon>
        <taxon>Pseudomonadota</taxon>
        <taxon>Alphaproteobacteria</taxon>
        <taxon>Hyphomicrobiales</taxon>
        <taxon>Nitrobacteraceae</taxon>
        <taxon>Bradyrhizobium</taxon>
    </lineage>
</organism>
<dbReference type="AlphaFoldDB" id="A0A1H1VMM5"/>
<reference evidence="3" key="1">
    <citation type="submission" date="2016-10" db="EMBL/GenBank/DDBJ databases">
        <authorList>
            <person name="Varghese N."/>
            <person name="Submissions S."/>
        </authorList>
    </citation>
    <scope>NUCLEOTIDE SEQUENCE [LARGE SCALE GENOMIC DNA]</scope>
    <source>
        <strain evidence="3">GAS369</strain>
    </source>
</reference>
<gene>
    <name evidence="2" type="ORF">SAMN05444158_3484</name>
</gene>
<dbReference type="GO" id="GO:0006171">
    <property type="term" value="P:cAMP biosynthetic process"/>
    <property type="evidence" value="ECO:0007669"/>
    <property type="project" value="TreeGrafter"/>
</dbReference>
<evidence type="ECO:0000259" key="1">
    <source>
        <dbReference type="PROSITE" id="PS50125"/>
    </source>
</evidence>
<dbReference type="CDD" id="cd07302">
    <property type="entry name" value="CHD"/>
    <property type="match status" value="1"/>
</dbReference>
<accession>A0A1H1VMM5</accession>